<feature type="region of interest" description="Disordered" evidence="1">
    <location>
        <begin position="284"/>
        <end position="385"/>
    </location>
</feature>
<feature type="region of interest" description="Disordered" evidence="1">
    <location>
        <begin position="197"/>
        <end position="233"/>
    </location>
</feature>
<reference evidence="2" key="1">
    <citation type="submission" date="2021-11" db="EMBL/GenBank/DDBJ databases">
        <authorList>
            <person name="Herlambang A."/>
            <person name="Guo Y."/>
            <person name="Takashima Y."/>
            <person name="Nishizawa T."/>
        </authorList>
    </citation>
    <scope>NUCLEOTIDE SEQUENCE</scope>
    <source>
        <strain evidence="2">E1425</strain>
    </source>
</reference>
<keyword evidence="3" id="KW-1185">Reference proteome</keyword>
<feature type="compositionally biased region" description="Low complexity" evidence="1">
    <location>
        <begin position="23"/>
        <end position="32"/>
    </location>
</feature>
<accession>A0A9P3HFG8</accession>
<reference evidence="2" key="2">
    <citation type="journal article" date="2022" name="Microbiol. Resour. Announc.">
        <title>Whole-Genome Sequence of Entomortierella parvispora E1425, a Mucoromycotan Fungus Associated with Burkholderiaceae-Related Endosymbiotic Bacteria.</title>
        <authorList>
            <person name="Herlambang A."/>
            <person name="Guo Y."/>
            <person name="Takashima Y."/>
            <person name="Narisawa K."/>
            <person name="Ohta H."/>
            <person name="Nishizawa T."/>
        </authorList>
    </citation>
    <scope>NUCLEOTIDE SEQUENCE</scope>
    <source>
        <strain evidence="2">E1425</strain>
    </source>
</reference>
<evidence type="ECO:0000313" key="2">
    <source>
        <dbReference type="EMBL" id="GJJ75780.1"/>
    </source>
</evidence>
<dbReference type="AlphaFoldDB" id="A0A9P3HFG8"/>
<dbReference type="OrthoDB" id="2445228at2759"/>
<evidence type="ECO:0008006" key="4">
    <source>
        <dbReference type="Google" id="ProtNLM"/>
    </source>
</evidence>
<comment type="caution">
    <text evidence="2">The sequence shown here is derived from an EMBL/GenBank/DDBJ whole genome shotgun (WGS) entry which is preliminary data.</text>
</comment>
<proteinExistence type="predicted"/>
<feature type="compositionally biased region" description="Pro residues" evidence="1">
    <location>
        <begin position="13"/>
        <end position="22"/>
    </location>
</feature>
<feature type="compositionally biased region" description="Low complexity" evidence="1">
    <location>
        <begin position="329"/>
        <end position="342"/>
    </location>
</feature>
<sequence>MLLSSRFSFHSGPSPPQLPPLPSSSLSSSPPSKDTTTAAANVCSVPSSTSATMSSPILYQNRFPTELWRLVLQDLSTLDLFSLYNTSHRMRHLSAPFLVQAMATKSLRLFFYQEYVRRVGIRFVFDSFDLARDRVIFRPQTVHNQYRFRSGLTLQNPQLEEVAIKSAAVGIDLSKQRVHCREGRYFTIREAPASSLLTKKSSHNSSRTLEGGGAEGAEPGPGPGGDGFVPKRRTVDEKGYQGNKNFLDKSCPVHIRRHGIRKVDGSRYSFLQDYPWSLHYQVESEPLDSTPSDSSSGQGHGHGSGEGERRDSGTESGNISSGDDSAHFPLPSSPAVDSDSPSELIALSQTSPPSITGPPQCTAATPRKGGNNSSSSSSSSSGGHSGPRYFRALRFECSMNFLDPRRATRNIIGRWLEGKMQHWKRVLGGRRYGILPSPSSGSGKAIASLPPVSLSMGRHDRLDPGPFHDADSLGRSEATPAVEAPAAEAVSTPSSTTTMMQLGQEVHAF</sequence>
<dbReference type="EMBL" id="BQFW01000011">
    <property type="protein sequence ID" value="GJJ75780.1"/>
    <property type="molecule type" value="Genomic_DNA"/>
</dbReference>
<gene>
    <name evidence="2" type="ORF">EMPS_08138</name>
</gene>
<name>A0A9P3HFG8_9FUNG</name>
<feature type="compositionally biased region" description="Low complexity" evidence="1">
    <location>
        <begin position="369"/>
        <end position="382"/>
    </location>
</feature>
<feature type="region of interest" description="Disordered" evidence="1">
    <location>
        <begin position="1"/>
        <end position="39"/>
    </location>
</feature>
<feature type="compositionally biased region" description="Polar residues" evidence="1">
    <location>
        <begin position="197"/>
        <end position="208"/>
    </location>
</feature>
<feature type="compositionally biased region" description="Basic and acidic residues" evidence="1">
    <location>
        <begin position="303"/>
        <end position="313"/>
    </location>
</feature>
<protein>
    <recommendedName>
        <fullName evidence="4">F-box domain-containing protein</fullName>
    </recommendedName>
</protein>
<evidence type="ECO:0000313" key="3">
    <source>
        <dbReference type="Proteomes" id="UP000827284"/>
    </source>
</evidence>
<dbReference type="Proteomes" id="UP000827284">
    <property type="component" value="Unassembled WGS sequence"/>
</dbReference>
<evidence type="ECO:0000256" key="1">
    <source>
        <dbReference type="SAM" id="MobiDB-lite"/>
    </source>
</evidence>
<organism evidence="2 3">
    <name type="scientific">Entomortierella parvispora</name>
    <dbReference type="NCBI Taxonomy" id="205924"/>
    <lineage>
        <taxon>Eukaryota</taxon>
        <taxon>Fungi</taxon>
        <taxon>Fungi incertae sedis</taxon>
        <taxon>Mucoromycota</taxon>
        <taxon>Mortierellomycotina</taxon>
        <taxon>Mortierellomycetes</taxon>
        <taxon>Mortierellales</taxon>
        <taxon>Mortierellaceae</taxon>
        <taxon>Entomortierella</taxon>
    </lineage>
</organism>
<feature type="compositionally biased region" description="Polar residues" evidence="1">
    <location>
        <begin position="347"/>
        <end position="363"/>
    </location>
</feature>